<dbReference type="SUPFAM" id="SSF54106">
    <property type="entry name" value="LysM domain"/>
    <property type="match status" value="1"/>
</dbReference>
<dbReference type="Pfam" id="PF01476">
    <property type="entry name" value="LysM"/>
    <property type="match status" value="1"/>
</dbReference>
<dbReference type="InterPro" id="IPR018392">
    <property type="entry name" value="LysM"/>
</dbReference>
<dbReference type="STRING" id="417373.GCA_001570685_00831"/>
<protein>
    <recommendedName>
        <fullName evidence="2">LysM domain-containing protein</fullName>
    </recommendedName>
</protein>
<keyword evidence="4" id="KW-1185">Reference proteome</keyword>
<feature type="chain" id="PRO_5006411929" description="LysM domain-containing protein" evidence="1">
    <location>
        <begin position="27"/>
        <end position="173"/>
    </location>
</feature>
<evidence type="ECO:0000313" key="3">
    <source>
        <dbReference type="EMBL" id="KRL95664.1"/>
    </source>
</evidence>
<feature type="signal peptide" evidence="1">
    <location>
        <begin position="1"/>
        <end position="26"/>
    </location>
</feature>
<dbReference type="PATRIC" id="fig|1423742.4.peg.799"/>
<sequence length="173" mass="19475">MRPSISITLGVISLALPFSFTTATHAATYYTAQPGDTLSSIAQEADEALAQLLTDNHLTEQSPLKIGQRIILNTSNSHHSNKSGNKQLRAAKFITNLNDDDEQAAKEWIAQRESGGSYTIQNGQQYGKYQLNRAYLKGDLSPENQDRVADEYVQQRYGSWQQAKQFFLQNNWY</sequence>
<gene>
    <name evidence="3" type="ORF">FC21_GL000770</name>
</gene>
<dbReference type="InterPro" id="IPR036779">
    <property type="entry name" value="LysM_dom_sf"/>
</dbReference>
<comment type="caution">
    <text evidence="3">The sequence shown here is derived from an EMBL/GenBank/DDBJ whole genome shotgun (WGS) entry which is preliminary data.</text>
</comment>
<dbReference type="RefSeq" id="WP_054653166.1">
    <property type="nucleotide sequence ID" value="NZ_BBAS01000006.1"/>
</dbReference>
<evidence type="ECO:0000256" key="1">
    <source>
        <dbReference type="SAM" id="SignalP"/>
    </source>
</evidence>
<dbReference type="SMART" id="SM00257">
    <property type="entry name" value="LysM"/>
    <property type="match status" value="1"/>
</dbReference>
<keyword evidence="1" id="KW-0732">Signal</keyword>
<reference evidence="3 4" key="1">
    <citation type="journal article" date="2015" name="Genome Announc.">
        <title>Expanding the biotechnology potential of lactobacilli through comparative genomics of 213 strains and associated genera.</title>
        <authorList>
            <person name="Sun Z."/>
            <person name="Harris H.M."/>
            <person name="McCann A."/>
            <person name="Guo C."/>
            <person name="Argimon S."/>
            <person name="Zhang W."/>
            <person name="Yang X."/>
            <person name="Jeffery I.B."/>
            <person name="Cooney J.C."/>
            <person name="Kagawa T.F."/>
            <person name="Liu W."/>
            <person name="Song Y."/>
            <person name="Salvetti E."/>
            <person name="Wrobel A."/>
            <person name="Rasinkangas P."/>
            <person name="Parkhill J."/>
            <person name="Rea M.C."/>
            <person name="O'Sullivan O."/>
            <person name="Ritari J."/>
            <person name="Douillard F.P."/>
            <person name="Paul Ross R."/>
            <person name="Yang R."/>
            <person name="Briner A.E."/>
            <person name="Felis G.E."/>
            <person name="de Vos W.M."/>
            <person name="Barrangou R."/>
            <person name="Klaenhammer T.R."/>
            <person name="Caufield P.W."/>
            <person name="Cui Y."/>
            <person name="Zhang H."/>
            <person name="O'Toole P.W."/>
        </authorList>
    </citation>
    <scope>NUCLEOTIDE SEQUENCE [LARGE SCALE GENOMIC DNA]</scope>
    <source>
        <strain evidence="3 4">DSM 18793</strain>
    </source>
</reference>
<dbReference type="EMBL" id="AZGC01000018">
    <property type="protein sequence ID" value="KRL95664.1"/>
    <property type="molecule type" value="Genomic_DNA"/>
</dbReference>
<dbReference type="Gene3D" id="3.10.350.10">
    <property type="entry name" value="LysM domain"/>
    <property type="match status" value="1"/>
</dbReference>
<dbReference type="AlphaFoldDB" id="A0A0R1UR22"/>
<evidence type="ECO:0000313" key="4">
    <source>
        <dbReference type="Proteomes" id="UP000051084"/>
    </source>
</evidence>
<organism evidence="3 4">
    <name type="scientific">Limosilactobacillus equigenerosi DSM 18793 = JCM 14505</name>
    <dbReference type="NCBI Taxonomy" id="1423742"/>
    <lineage>
        <taxon>Bacteria</taxon>
        <taxon>Bacillati</taxon>
        <taxon>Bacillota</taxon>
        <taxon>Bacilli</taxon>
        <taxon>Lactobacillales</taxon>
        <taxon>Lactobacillaceae</taxon>
        <taxon>Limosilactobacillus</taxon>
    </lineage>
</organism>
<name>A0A0R1UR22_9LACO</name>
<dbReference type="Proteomes" id="UP000051084">
    <property type="component" value="Unassembled WGS sequence"/>
</dbReference>
<proteinExistence type="predicted"/>
<accession>A0A0R1UR22</accession>
<dbReference type="PROSITE" id="PS51782">
    <property type="entry name" value="LYSM"/>
    <property type="match status" value="1"/>
</dbReference>
<dbReference type="CDD" id="cd00118">
    <property type="entry name" value="LysM"/>
    <property type="match status" value="1"/>
</dbReference>
<feature type="domain" description="LysM" evidence="2">
    <location>
        <begin position="28"/>
        <end position="72"/>
    </location>
</feature>
<evidence type="ECO:0000259" key="2">
    <source>
        <dbReference type="PROSITE" id="PS51782"/>
    </source>
</evidence>